<name>A0A520MX53_9GAMM</name>
<evidence type="ECO:0000313" key="3">
    <source>
        <dbReference type="Proteomes" id="UP000315825"/>
    </source>
</evidence>
<evidence type="ECO:0000256" key="1">
    <source>
        <dbReference type="SAM" id="SignalP"/>
    </source>
</evidence>
<accession>A0A520MX53</accession>
<proteinExistence type="predicted"/>
<dbReference type="Proteomes" id="UP000315825">
    <property type="component" value="Unassembled WGS sequence"/>
</dbReference>
<feature type="signal peptide" evidence="1">
    <location>
        <begin position="1"/>
        <end position="18"/>
    </location>
</feature>
<dbReference type="AlphaFoldDB" id="A0A520MX53"/>
<keyword evidence="1" id="KW-0732">Signal</keyword>
<feature type="chain" id="PRO_5021921374" evidence="1">
    <location>
        <begin position="19"/>
        <end position="266"/>
    </location>
</feature>
<organism evidence="2 3">
    <name type="scientific">SAR86 cluster bacterium</name>
    <dbReference type="NCBI Taxonomy" id="2030880"/>
    <lineage>
        <taxon>Bacteria</taxon>
        <taxon>Pseudomonadati</taxon>
        <taxon>Pseudomonadota</taxon>
        <taxon>Gammaproteobacteria</taxon>
        <taxon>SAR86 cluster</taxon>
    </lineage>
</organism>
<sequence>MKILLIVLIALVPSTLVAETSEQYTYRAEFFFGDLNEGRDYEDVKAQNMEYLGFLKENDLKYGRALFIPIWSGEREYDIIEYGYWPSGEEQYREWGAYMNKYPAWAEENSQYQGADPVYAGSATTVKRAISMRGVRARGIRIPTEERDRFNFVDFRRCNFKEQGNFENLLDLNARIEAAEIELGDRAGYGVHYLAPYRGIDEDIGYDFVIMRHYYSAAMRSSIVSSSPGFRAMMNENGYSREFQRYAECGSESTYRVEWLYNSNEG</sequence>
<comment type="caution">
    <text evidence="2">The sequence shown here is derived from an EMBL/GenBank/DDBJ whole genome shotgun (WGS) entry which is preliminary data.</text>
</comment>
<dbReference type="EMBL" id="SHBE01000010">
    <property type="protein sequence ID" value="RZO25795.1"/>
    <property type="molecule type" value="Genomic_DNA"/>
</dbReference>
<evidence type="ECO:0000313" key="2">
    <source>
        <dbReference type="EMBL" id="RZO25795.1"/>
    </source>
</evidence>
<gene>
    <name evidence="2" type="ORF">EVA92_04525</name>
</gene>
<reference evidence="2 3" key="1">
    <citation type="submission" date="2019-02" db="EMBL/GenBank/DDBJ databases">
        <title>Prokaryotic population dynamics and viral predation in marine succession experiment using metagenomics: the confinement effect.</title>
        <authorList>
            <person name="Haro-Moreno J.M."/>
            <person name="Rodriguez-Valera F."/>
            <person name="Lopez-Perez M."/>
        </authorList>
    </citation>
    <scope>NUCLEOTIDE SEQUENCE [LARGE SCALE GENOMIC DNA]</scope>
    <source>
        <strain evidence="2">MED-G159</strain>
    </source>
</reference>
<protein>
    <submittedName>
        <fullName evidence="2">Uncharacterized protein</fullName>
    </submittedName>
</protein>